<dbReference type="Proteomes" id="UP001310594">
    <property type="component" value="Unassembled WGS sequence"/>
</dbReference>
<name>A0AAN7W6S9_9PEZI</name>
<comment type="caution">
    <text evidence="2">The sequence shown here is derived from an EMBL/GenBank/DDBJ whole genome shotgun (WGS) entry which is preliminary data.</text>
</comment>
<gene>
    <name evidence="2" type="ORF">LTR97_006594</name>
</gene>
<feature type="region of interest" description="Disordered" evidence="1">
    <location>
        <begin position="313"/>
        <end position="352"/>
    </location>
</feature>
<feature type="compositionally biased region" description="Polar residues" evidence="1">
    <location>
        <begin position="331"/>
        <end position="341"/>
    </location>
</feature>
<feature type="compositionally biased region" description="Polar residues" evidence="1">
    <location>
        <begin position="17"/>
        <end position="39"/>
    </location>
</feature>
<dbReference type="AlphaFoldDB" id="A0AAN7W6S9"/>
<sequence>MASMTLPPVFVPVRIGSVSSSDDTPTKSQDPFWQSTPRIVTSHGPEAGRKVTKPTQQPTTTKQPRGAKSAANRRPQCTHMTMSRVHGNSTCQMCGRKPGIGWLYVCTQDCDFDELDPPNPDGFLVVPDESSYYEVQARLAESLGLSPYVVKSIRDQDYSFEQVDKLIEQKRHLLAVIKKQEAALGEKAQAQNVKPQAATESLIASVGYAAVSVIQHASHASAATEERLTSNNGAGPAKKTRNQYQGCNFQICHPCRPFFKDRLYMSFEKMLSGRLPAVTEEEIKTLPMHNPAIVANIDYLKLATPLMPTPLSTSFDRNVHQGDGSEEDESSWTPTTATISESDSEGQDERDLYPCPGAAVCPLWSRYSGCAYDGDFDDGLRALNHGFGPEPDLTRMTPENSLSRLRRMRGSISDTPGGSTSTQSSISLLSTPGFAPLTPITPTDQSFEDALTMRLNKPGKAATICGPMLAYKRRSGRYGLGLLGRDSGSSLGSEVEVPHGVALTETAVTTCVPDILTDDEEE</sequence>
<reference evidence="2" key="1">
    <citation type="submission" date="2023-08" db="EMBL/GenBank/DDBJ databases">
        <title>Black Yeasts Isolated from many extreme environments.</title>
        <authorList>
            <person name="Coleine C."/>
            <person name="Stajich J.E."/>
            <person name="Selbmann L."/>
        </authorList>
    </citation>
    <scope>NUCLEOTIDE SEQUENCE</scope>
    <source>
        <strain evidence="2">CCFEE 5810</strain>
    </source>
</reference>
<proteinExistence type="predicted"/>
<accession>A0AAN7W6S9</accession>
<organism evidence="2 3">
    <name type="scientific">Elasticomyces elasticus</name>
    <dbReference type="NCBI Taxonomy" id="574655"/>
    <lineage>
        <taxon>Eukaryota</taxon>
        <taxon>Fungi</taxon>
        <taxon>Dikarya</taxon>
        <taxon>Ascomycota</taxon>
        <taxon>Pezizomycotina</taxon>
        <taxon>Dothideomycetes</taxon>
        <taxon>Dothideomycetidae</taxon>
        <taxon>Mycosphaerellales</taxon>
        <taxon>Teratosphaeriaceae</taxon>
        <taxon>Elasticomyces</taxon>
    </lineage>
</organism>
<dbReference type="EMBL" id="JAVRQU010000009">
    <property type="protein sequence ID" value="KAK5698945.1"/>
    <property type="molecule type" value="Genomic_DNA"/>
</dbReference>
<protein>
    <submittedName>
        <fullName evidence="2">Uncharacterized protein</fullName>
    </submittedName>
</protein>
<evidence type="ECO:0000256" key="1">
    <source>
        <dbReference type="SAM" id="MobiDB-lite"/>
    </source>
</evidence>
<evidence type="ECO:0000313" key="2">
    <source>
        <dbReference type="EMBL" id="KAK5698945.1"/>
    </source>
</evidence>
<feature type="compositionally biased region" description="Low complexity" evidence="1">
    <location>
        <begin position="53"/>
        <end position="64"/>
    </location>
</feature>
<feature type="region of interest" description="Disordered" evidence="1">
    <location>
        <begin position="15"/>
        <end position="76"/>
    </location>
</feature>
<evidence type="ECO:0000313" key="3">
    <source>
        <dbReference type="Proteomes" id="UP001310594"/>
    </source>
</evidence>